<reference evidence="1 2" key="1">
    <citation type="submission" date="2005-10" db="EMBL/GenBank/DDBJ databases">
        <title>Complete sequence of plasmid of Geobacter metallireducens GS-15.</title>
        <authorList>
            <consortium name="US DOE Joint Genome Institute"/>
            <person name="Copeland A."/>
            <person name="Lucas S."/>
            <person name="Lapidus A."/>
            <person name="Barry K."/>
            <person name="Detter J.C."/>
            <person name="Glavina T."/>
            <person name="Hammon N."/>
            <person name="Israni S."/>
            <person name="Pitluck S."/>
            <person name="Di Bartolo G."/>
            <person name="Chain P."/>
            <person name="Schmutz J."/>
            <person name="Larimer F."/>
            <person name="Land M."/>
            <person name="Kyrpides N."/>
            <person name="Ivanova N."/>
            <person name="Richardson P."/>
        </authorList>
    </citation>
    <scope>NUCLEOTIDE SEQUENCE [LARGE SCALE GENOMIC DNA]</scope>
    <source>
        <strain evidence="2">ATCC 53774 / DSM 7210 / GS-15</strain>
        <plasmid evidence="2">pGS-15</plasmid>
    </source>
</reference>
<name>Q39PQ1_GEOMG</name>
<keyword evidence="1" id="KW-0614">Plasmid</keyword>
<dbReference type="HOGENOM" id="CLU_2129858_0_0_7"/>
<gene>
    <name evidence="1" type="ordered locus">Gmet_A3568</name>
</gene>
<dbReference type="AlphaFoldDB" id="Q39PQ1"/>
<evidence type="ECO:0000313" key="2">
    <source>
        <dbReference type="Proteomes" id="UP000007073"/>
    </source>
</evidence>
<organism evidence="1 2">
    <name type="scientific">Geobacter metallireducens (strain ATCC 53774 / DSM 7210 / GS-15)</name>
    <dbReference type="NCBI Taxonomy" id="269799"/>
    <lineage>
        <taxon>Bacteria</taxon>
        <taxon>Pseudomonadati</taxon>
        <taxon>Thermodesulfobacteriota</taxon>
        <taxon>Desulfuromonadia</taxon>
        <taxon>Geobacterales</taxon>
        <taxon>Geobacteraceae</taxon>
        <taxon>Geobacter</taxon>
    </lineage>
</organism>
<geneLocation type="plasmid" evidence="2">
    <name>pGS-15</name>
</geneLocation>
<proteinExistence type="predicted"/>
<evidence type="ECO:0000313" key="1">
    <source>
        <dbReference type="EMBL" id="ABB33773.1"/>
    </source>
</evidence>
<keyword evidence="2" id="KW-1185">Reference proteome</keyword>
<dbReference type="KEGG" id="gme:Gmet_A3568"/>
<dbReference type="eggNOG" id="ENOG5032U5F">
    <property type="taxonomic scope" value="Bacteria"/>
</dbReference>
<accession>Q39PQ1</accession>
<sequence>MANTETIDYAILQRLIEAGAIRGAEVIGQPGGWSVIFKYGMTERALGVRGGKVRIFRKIETLVAYLRELGIVQFTVNAANYDPTTTIRPGRPDTSERMKRAFAVAQDIKEGNQ</sequence>
<reference evidence="1 2" key="2">
    <citation type="journal article" date="2009" name="BMC Microbiol.">
        <title>The genome sequence of Geobacter metallireducens: features of metabolism, physiology and regulation common and dissimilar to Geobacter sulfurreducens.</title>
        <authorList>
            <person name="Aklujkar M."/>
            <person name="Krushkal J."/>
            <person name="DiBartolo G."/>
            <person name="Lapidus A."/>
            <person name="Land M.L."/>
            <person name="Lovley D.R."/>
        </authorList>
    </citation>
    <scope>NUCLEOTIDE SEQUENCE [LARGE SCALE GENOMIC DNA]</scope>
    <source>
        <strain evidence="2">ATCC 53774 / DSM 7210 / GS-15</strain>
        <plasmid evidence="2">pGS-15</plasmid>
    </source>
</reference>
<dbReference type="Proteomes" id="UP000007073">
    <property type="component" value="Plasmid unnamed"/>
</dbReference>
<dbReference type="RefSeq" id="WP_004514727.1">
    <property type="nucleotide sequence ID" value="NC_007515.1"/>
</dbReference>
<dbReference type="EMBL" id="CP000149">
    <property type="protein sequence ID" value="ABB33773.1"/>
    <property type="molecule type" value="Genomic_DNA"/>
</dbReference>
<protein>
    <submittedName>
        <fullName evidence="1">Uncharacterized protein</fullName>
    </submittedName>
</protein>